<proteinExistence type="predicted"/>
<feature type="repeat" description="WD" evidence="4">
    <location>
        <begin position="537"/>
        <end position="561"/>
    </location>
</feature>
<dbReference type="CDD" id="cd00200">
    <property type="entry name" value="WD40"/>
    <property type="match status" value="1"/>
</dbReference>
<dbReference type="Gene3D" id="2.130.10.10">
    <property type="entry name" value="YVTN repeat-like/Quinoprotein amine dehydrogenase"/>
    <property type="match status" value="2"/>
</dbReference>
<dbReference type="FunFam" id="1.20.1280.50:FF:000016">
    <property type="entry name" value="E3 ubiquitin ligase complex SCF subunit sconB"/>
    <property type="match status" value="1"/>
</dbReference>
<evidence type="ECO:0000256" key="2">
    <source>
        <dbReference type="ARBA" id="ARBA00022737"/>
    </source>
</evidence>
<dbReference type="InterPro" id="IPR001810">
    <property type="entry name" value="F-box_dom"/>
</dbReference>
<dbReference type="SUPFAM" id="SSF81383">
    <property type="entry name" value="F-box domain"/>
    <property type="match status" value="1"/>
</dbReference>
<dbReference type="PROSITE" id="PS50294">
    <property type="entry name" value="WD_REPEATS_REGION"/>
    <property type="match status" value="4"/>
</dbReference>
<evidence type="ECO:0000313" key="7">
    <source>
        <dbReference type="EMBL" id="CDR43757.1"/>
    </source>
</evidence>
<dbReference type="EMBL" id="LK052897">
    <property type="protein sequence ID" value="CDR43757.1"/>
    <property type="molecule type" value="Genomic_DNA"/>
</dbReference>
<dbReference type="PROSITE" id="PS00678">
    <property type="entry name" value="WD_REPEATS_1"/>
    <property type="match status" value="5"/>
</dbReference>
<dbReference type="SMART" id="SM00256">
    <property type="entry name" value="FBOX"/>
    <property type="match status" value="1"/>
</dbReference>
<evidence type="ECO:0000259" key="6">
    <source>
        <dbReference type="PROSITE" id="PS50181"/>
    </source>
</evidence>
<dbReference type="CDD" id="cd22147">
    <property type="entry name" value="F-box_SpPof1-like"/>
    <property type="match status" value="1"/>
</dbReference>
<dbReference type="PhylomeDB" id="A0A061B1G0"/>
<dbReference type="InterPro" id="IPR020472">
    <property type="entry name" value="WD40_PAC1"/>
</dbReference>
<dbReference type="InterPro" id="IPR011047">
    <property type="entry name" value="Quinoprotein_ADH-like_sf"/>
</dbReference>
<keyword evidence="1 4" id="KW-0853">WD repeat</keyword>
<dbReference type="AlphaFoldDB" id="A0A061B1G0"/>
<name>A0A061B1G0_CYBFA</name>
<dbReference type="SMART" id="SM00320">
    <property type="entry name" value="WD40"/>
    <property type="match status" value="7"/>
</dbReference>
<dbReference type="FunFam" id="2.130.10.10:FF:000715">
    <property type="entry name" value="F-box protein MET30"/>
    <property type="match status" value="1"/>
</dbReference>
<dbReference type="PRINTS" id="PR00320">
    <property type="entry name" value="GPROTEINBRPT"/>
</dbReference>
<feature type="domain" description="F-box" evidence="6">
    <location>
        <begin position="170"/>
        <end position="216"/>
    </location>
</feature>
<evidence type="ECO:0000256" key="1">
    <source>
        <dbReference type="ARBA" id="ARBA00022574"/>
    </source>
</evidence>
<dbReference type="InterPro" id="IPR001680">
    <property type="entry name" value="WD40_rpt"/>
</dbReference>
<evidence type="ECO:0000256" key="4">
    <source>
        <dbReference type="PROSITE-ProRule" id="PRU00221"/>
    </source>
</evidence>
<dbReference type="PANTHER" id="PTHR19872:SF9">
    <property type="entry name" value="UBIQUITIN-BINDING SDF UBIQUITIN LIGASE COMPLEX SUBUNIT"/>
    <property type="match status" value="1"/>
</dbReference>
<feature type="region of interest" description="Disordered" evidence="5">
    <location>
        <begin position="252"/>
        <end position="275"/>
    </location>
</feature>
<dbReference type="GO" id="GO:1990756">
    <property type="term" value="F:ubiquitin-like ligase-substrate adaptor activity"/>
    <property type="evidence" value="ECO:0007669"/>
    <property type="project" value="UniProtKB-ARBA"/>
</dbReference>
<dbReference type="Gene3D" id="1.20.1280.50">
    <property type="match status" value="1"/>
</dbReference>
<dbReference type="PROSITE" id="PS50181">
    <property type="entry name" value="FBOX"/>
    <property type="match status" value="1"/>
</dbReference>
<protein>
    <submittedName>
        <fullName evidence="7">CYFA0S12e03994g1_1</fullName>
    </submittedName>
</protein>
<feature type="repeat" description="WD" evidence="4">
    <location>
        <begin position="388"/>
        <end position="420"/>
    </location>
</feature>
<dbReference type="GO" id="GO:0019005">
    <property type="term" value="C:SCF ubiquitin ligase complex"/>
    <property type="evidence" value="ECO:0007669"/>
    <property type="project" value="UniProtKB-ARBA"/>
</dbReference>
<feature type="region of interest" description="Disordered" evidence="5">
    <location>
        <begin position="496"/>
        <end position="530"/>
    </location>
</feature>
<dbReference type="PANTHER" id="PTHR19872">
    <property type="entry name" value="UBIQUITIN LIGASE SPECIFICITY FACTOR/HREP PROTEIN"/>
    <property type="match status" value="1"/>
</dbReference>
<dbReference type="GO" id="GO:0031146">
    <property type="term" value="P:SCF-dependent proteasomal ubiquitin-dependent protein catabolic process"/>
    <property type="evidence" value="ECO:0007669"/>
    <property type="project" value="UniProtKB-ARBA"/>
</dbReference>
<feature type="repeat" description="WD" evidence="4">
    <location>
        <begin position="348"/>
        <end position="387"/>
    </location>
</feature>
<feature type="repeat" description="WD" evidence="4">
    <location>
        <begin position="308"/>
        <end position="347"/>
    </location>
</feature>
<evidence type="ECO:0000256" key="3">
    <source>
        <dbReference type="ARBA" id="ARBA00022786"/>
    </source>
</evidence>
<dbReference type="InterPro" id="IPR019775">
    <property type="entry name" value="WD40_repeat_CS"/>
</dbReference>
<dbReference type="InterPro" id="IPR015943">
    <property type="entry name" value="WD40/YVTN_repeat-like_dom_sf"/>
</dbReference>
<dbReference type="InterPro" id="IPR051075">
    <property type="entry name" value="SCF_subunit_WD-repeat"/>
</dbReference>
<dbReference type="Pfam" id="PF12937">
    <property type="entry name" value="F-box-like"/>
    <property type="match status" value="1"/>
</dbReference>
<gene>
    <name evidence="7" type="ORF">CYFA0S_12e03994g</name>
</gene>
<dbReference type="OrthoDB" id="5580488at2759"/>
<dbReference type="VEuPathDB" id="FungiDB:BON22_5507"/>
<feature type="compositionally biased region" description="Acidic residues" evidence="5">
    <location>
        <begin position="503"/>
        <end position="521"/>
    </location>
</feature>
<sequence length="637" mass="72671">MVQQNDASASHPGHMDLALSCVTDIRDKFKAVKESDDQENRVNESAIADYDVEVDHNETDGLGPLPERFSDKLPVYDMCLIPADNFHKFCYRHNPDVKCNKQTDANKMTQLQQDLEATPRADREQINQVWSIFGAANTHKRNLILQGILTQCCFPQLSFISQEVSSLIRIDFISTLPIELSLKILCYLDCTSLCNAAQVSKGWKKLADDDRVWHHMCEQHIDRKCPNCGWGLPLMHMKRAREIELSPPSNEVTLAGPYGGTPQPKRRRLSNQTVEKGMRKTRPWKVVYMERFKVERNWRKGTYKMREFDGHLDGVLTLKFDHKYMFTGSYDTTVKIWDVNTGKLLRSLESHTAAVKTLAFDEQKVITGSLDNTIKVWNYHTGQCLSTYRGHHDSVLSVDFYKKSIVSGSADNSIKVWNVELRTCYAMRGHTEAVNCVKIHPQSMTVFSASDDSTVRMWDLNDNSCLKVFRGHVGEVQKVIPLSLSKDYDLLVDADDEEKKTDEDQEEQQQEEQQEEEEQDDNVTGIDYSDPSRVYPNYILTASLDNTIKLWDVKTGKCVRTQFGHVEGIWDIAADTFRIVSGAHDRFVKIWDLQSGKCMHTFPGHSSPVTCVGLGDSNFASADEDGKVRMFSFDNFD</sequence>
<dbReference type="Pfam" id="PF00400">
    <property type="entry name" value="WD40"/>
    <property type="match status" value="7"/>
</dbReference>
<evidence type="ECO:0000256" key="5">
    <source>
        <dbReference type="SAM" id="MobiDB-lite"/>
    </source>
</evidence>
<feature type="repeat" description="WD" evidence="4">
    <location>
        <begin position="579"/>
        <end position="601"/>
    </location>
</feature>
<keyword evidence="2" id="KW-0677">Repeat</keyword>
<dbReference type="InterPro" id="IPR036047">
    <property type="entry name" value="F-box-like_dom_sf"/>
</dbReference>
<keyword evidence="3" id="KW-0833">Ubl conjugation pathway</keyword>
<dbReference type="PROSITE" id="PS50082">
    <property type="entry name" value="WD_REPEATS_2"/>
    <property type="match status" value="6"/>
</dbReference>
<accession>A0A061B1G0</accession>
<reference evidence="7" key="1">
    <citation type="journal article" date="2014" name="Genome Announc.">
        <title>Genome sequence of the yeast Cyberlindnera fabianii (Hansenula fabianii).</title>
        <authorList>
            <person name="Freel K.C."/>
            <person name="Sarilar V."/>
            <person name="Neuveglise C."/>
            <person name="Devillers H."/>
            <person name="Friedrich A."/>
            <person name="Schacherer J."/>
        </authorList>
    </citation>
    <scope>NUCLEOTIDE SEQUENCE</scope>
    <source>
        <strain evidence="7">YJS4271</strain>
    </source>
</reference>
<organism evidence="7">
    <name type="scientific">Cyberlindnera fabianii</name>
    <name type="common">Yeast</name>
    <name type="synonym">Hansenula fabianii</name>
    <dbReference type="NCBI Taxonomy" id="36022"/>
    <lineage>
        <taxon>Eukaryota</taxon>
        <taxon>Fungi</taxon>
        <taxon>Dikarya</taxon>
        <taxon>Ascomycota</taxon>
        <taxon>Saccharomycotina</taxon>
        <taxon>Saccharomycetes</taxon>
        <taxon>Phaffomycetales</taxon>
        <taxon>Phaffomycetaceae</taxon>
        <taxon>Cyberlindnera</taxon>
    </lineage>
</organism>
<dbReference type="SUPFAM" id="SSF50998">
    <property type="entry name" value="Quinoprotein alcohol dehydrogenase-like"/>
    <property type="match status" value="1"/>
</dbReference>
<feature type="repeat" description="WD" evidence="4">
    <location>
        <begin position="427"/>
        <end position="468"/>
    </location>
</feature>